<keyword evidence="10" id="KW-1185">Reference proteome</keyword>
<evidence type="ECO:0000256" key="5">
    <source>
        <dbReference type="ARBA" id="ARBA00022801"/>
    </source>
</evidence>
<evidence type="ECO:0000313" key="10">
    <source>
        <dbReference type="Proteomes" id="UP001161391"/>
    </source>
</evidence>
<keyword evidence="7" id="KW-0732">Signal</keyword>
<reference evidence="9" key="1">
    <citation type="journal article" date="2014" name="Int. J. Syst. Evol. Microbiol.">
        <title>Complete genome of a new Firmicutes species belonging to the dominant human colonic microbiota ('Ruminococcus bicirculans') reveals two chromosomes and a selective capacity to utilize plant glucans.</title>
        <authorList>
            <consortium name="NISC Comparative Sequencing Program"/>
            <person name="Wegmann U."/>
            <person name="Louis P."/>
            <person name="Goesmann A."/>
            <person name="Henrissat B."/>
            <person name="Duncan S.H."/>
            <person name="Flint H.J."/>
        </authorList>
    </citation>
    <scope>NUCLEOTIDE SEQUENCE</scope>
    <source>
        <strain evidence="9">NBRC 108219</strain>
    </source>
</reference>
<dbReference type="InterPro" id="IPR050248">
    <property type="entry name" value="Polysacc_deacetylase_ArnD"/>
</dbReference>
<evidence type="ECO:0000256" key="7">
    <source>
        <dbReference type="SAM" id="SignalP"/>
    </source>
</evidence>
<keyword evidence="5" id="KW-0378">Hydrolase</keyword>
<dbReference type="PROSITE" id="PS51677">
    <property type="entry name" value="NODB"/>
    <property type="match status" value="1"/>
</dbReference>
<dbReference type="EMBL" id="BSNK01000002">
    <property type="protein sequence ID" value="GLQ24410.1"/>
    <property type="molecule type" value="Genomic_DNA"/>
</dbReference>
<dbReference type="Pfam" id="PF01522">
    <property type="entry name" value="Polysacc_deac_1"/>
    <property type="match status" value="1"/>
</dbReference>
<comment type="function">
    <text evidence="1">Is involved in generating a small heat-stable compound (Nod), an acylated oligomer of N-acetylglucosamine, that stimulates mitosis in various plant protoplasts.</text>
</comment>
<dbReference type="InterPro" id="IPR011330">
    <property type="entry name" value="Glyco_hydro/deAcase_b/a-brl"/>
</dbReference>
<evidence type="ECO:0000256" key="3">
    <source>
        <dbReference type="ARBA" id="ARBA00020071"/>
    </source>
</evidence>
<evidence type="ECO:0000256" key="2">
    <source>
        <dbReference type="ARBA" id="ARBA00010973"/>
    </source>
</evidence>
<dbReference type="Gene3D" id="3.20.20.370">
    <property type="entry name" value="Glycoside hydrolase/deacetylase"/>
    <property type="match status" value="1"/>
</dbReference>
<evidence type="ECO:0000313" key="9">
    <source>
        <dbReference type="EMBL" id="GLQ24410.1"/>
    </source>
</evidence>
<reference evidence="9" key="2">
    <citation type="submission" date="2023-01" db="EMBL/GenBank/DDBJ databases">
        <title>Draft genome sequence of Algimonas ampicilliniresistens strain NBRC 108219.</title>
        <authorList>
            <person name="Sun Q."/>
            <person name="Mori K."/>
        </authorList>
    </citation>
    <scope>NUCLEOTIDE SEQUENCE</scope>
    <source>
        <strain evidence="9">NBRC 108219</strain>
    </source>
</reference>
<gene>
    <name evidence="9" type="ORF">GCM10007853_22840</name>
</gene>
<evidence type="ECO:0000256" key="1">
    <source>
        <dbReference type="ARBA" id="ARBA00003236"/>
    </source>
</evidence>
<feature type="domain" description="NodB homology" evidence="8">
    <location>
        <begin position="30"/>
        <end position="258"/>
    </location>
</feature>
<feature type="chain" id="PRO_5045321998" description="Chitooligosaccharide deacetylase" evidence="7">
    <location>
        <begin position="22"/>
        <end position="320"/>
    </location>
</feature>
<dbReference type="SUPFAM" id="SSF88713">
    <property type="entry name" value="Glycoside hydrolase/deacetylase"/>
    <property type="match status" value="1"/>
</dbReference>
<evidence type="ECO:0000256" key="4">
    <source>
        <dbReference type="ARBA" id="ARBA00022723"/>
    </source>
</evidence>
<evidence type="ECO:0000256" key="6">
    <source>
        <dbReference type="ARBA" id="ARBA00032976"/>
    </source>
</evidence>
<comment type="similarity">
    <text evidence="2">Belongs to the polysaccharide deacetylase family.</text>
</comment>
<dbReference type="PROSITE" id="PS51257">
    <property type="entry name" value="PROKAR_LIPOPROTEIN"/>
    <property type="match status" value="1"/>
</dbReference>
<accession>A0ABQ5VCJ0</accession>
<dbReference type="RefSeq" id="WP_284390780.1">
    <property type="nucleotide sequence ID" value="NZ_BSNK01000002.1"/>
</dbReference>
<comment type="caution">
    <text evidence="9">The sequence shown here is derived from an EMBL/GenBank/DDBJ whole genome shotgun (WGS) entry which is preliminary data.</text>
</comment>
<organism evidence="9 10">
    <name type="scientific">Algimonas ampicilliniresistens</name>
    <dbReference type="NCBI Taxonomy" id="1298735"/>
    <lineage>
        <taxon>Bacteria</taxon>
        <taxon>Pseudomonadati</taxon>
        <taxon>Pseudomonadota</taxon>
        <taxon>Alphaproteobacteria</taxon>
        <taxon>Maricaulales</taxon>
        <taxon>Robiginitomaculaceae</taxon>
        <taxon>Algimonas</taxon>
    </lineage>
</organism>
<dbReference type="PANTHER" id="PTHR10587:SF133">
    <property type="entry name" value="CHITIN DEACETYLASE 1-RELATED"/>
    <property type="match status" value="1"/>
</dbReference>
<proteinExistence type="inferred from homology"/>
<dbReference type="InterPro" id="IPR002509">
    <property type="entry name" value="NODB_dom"/>
</dbReference>
<keyword evidence="4" id="KW-0479">Metal-binding</keyword>
<protein>
    <recommendedName>
        <fullName evidence="3">Chitooligosaccharide deacetylase</fullName>
    </recommendedName>
    <alternativeName>
        <fullName evidence="6">Nodulation protein B</fullName>
    </alternativeName>
</protein>
<evidence type="ECO:0000259" key="8">
    <source>
        <dbReference type="PROSITE" id="PS51677"/>
    </source>
</evidence>
<dbReference type="PANTHER" id="PTHR10587">
    <property type="entry name" value="GLYCOSYL TRANSFERASE-RELATED"/>
    <property type="match status" value="1"/>
</dbReference>
<name>A0ABQ5VCJ0_9PROT</name>
<sequence>MMRLVPIFFCLLILTGCTASADPTSVMPGKRIALTYDDAPRGDGLMFDGIERTQTMIEAWETAKTGPVAIFATTQGMTDDQGRARIQSYADAGHMIANHSHSHNWASRTDTEAYIADIEQAEAILDGLPNRRSWYRFPYLDEGGYGDEEIALAKRNRLREALSDRNLMSGYVTVDTYDWHLDSLWQRAVRDGMTVDRAALAQLYVDMVVDAANHYDRMGQAVLGRRPAHVLLLHENDLAASFTVEMVTALRADGWTIIDPDEAFADPIANQLPETRFSGAGRIAALARDAGLSGPEAFDHWSTSEAGIEARLSANGVFTN</sequence>
<dbReference type="Proteomes" id="UP001161391">
    <property type="component" value="Unassembled WGS sequence"/>
</dbReference>
<feature type="signal peptide" evidence="7">
    <location>
        <begin position="1"/>
        <end position="21"/>
    </location>
</feature>